<dbReference type="InterPro" id="IPR036220">
    <property type="entry name" value="UDP-Glc/GDP-Man_DH_C_sf"/>
</dbReference>
<proteinExistence type="predicted"/>
<dbReference type="EMBL" id="VMAF01001172">
    <property type="protein sequence ID" value="MDR8434217.1"/>
    <property type="molecule type" value="Genomic_DNA"/>
</dbReference>
<organism evidence="3">
    <name type="scientific">Acinetobacter baumannii</name>
    <dbReference type="NCBI Taxonomy" id="470"/>
    <lineage>
        <taxon>Bacteria</taxon>
        <taxon>Pseudomonadati</taxon>
        <taxon>Pseudomonadota</taxon>
        <taxon>Gammaproteobacteria</taxon>
        <taxon>Moraxellales</taxon>
        <taxon>Moraxellaceae</taxon>
        <taxon>Acinetobacter</taxon>
        <taxon>Acinetobacter calcoaceticus/baumannii complex</taxon>
    </lineage>
</organism>
<comment type="caution">
    <text evidence="3">The sequence shown here is derived from an EMBL/GenBank/DDBJ whole genome shotgun (WGS) entry which is preliminary data.</text>
</comment>
<dbReference type="PANTHER" id="PTHR43750:SF3">
    <property type="entry name" value="UDP-GLUCOSE 6-DEHYDROGENASE TUAD"/>
    <property type="match status" value="1"/>
</dbReference>
<gene>
    <name evidence="3" type="ORF">FPK63_24605</name>
</gene>
<feature type="non-terminal residue" evidence="3">
    <location>
        <position position="1"/>
    </location>
</feature>
<dbReference type="Pfam" id="PF03720">
    <property type="entry name" value="UDPG_MGDP_dh_C"/>
    <property type="match status" value="1"/>
</dbReference>
<dbReference type="InterPro" id="IPR014027">
    <property type="entry name" value="UDP-Glc/GDP-Man_DH_C"/>
</dbReference>
<feature type="domain" description="UDP-glucose/GDP-mannose dehydrogenase C-terminal" evidence="2">
    <location>
        <begin position="1"/>
        <end position="40"/>
    </location>
</feature>
<name>A0ABD5DWU0_ACIBA</name>
<protein>
    <recommendedName>
        <fullName evidence="1">UDP-glucose 6-dehydrogenase</fullName>
    </recommendedName>
</protein>
<dbReference type="PANTHER" id="PTHR43750">
    <property type="entry name" value="UDP-GLUCOSE 6-DEHYDROGENASE TUAD"/>
    <property type="match status" value="1"/>
</dbReference>
<reference evidence="3" key="1">
    <citation type="submission" date="2019-07" db="EMBL/GenBank/DDBJ databases">
        <title>Biological characteristics of mucoid Acinetobacter baumannii from a general hospital in China.</title>
        <authorList>
            <person name="Hua X."/>
            <person name="Yu Y."/>
        </authorList>
    </citation>
    <scope>NUCLEOTIDE SEQUENCE</scope>
    <source>
        <strain evidence="3">N8</strain>
    </source>
</reference>
<evidence type="ECO:0000256" key="1">
    <source>
        <dbReference type="ARBA" id="ARBA00015132"/>
    </source>
</evidence>
<evidence type="ECO:0000313" key="3">
    <source>
        <dbReference type="EMBL" id="MDR8434217.1"/>
    </source>
</evidence>
<evidence type="ECO:0000259" key="2">
    <source>
        <dbReference type="Pfam" id="PF03720"/>
    </source>
</evidence>
<accession>A0ABD5DWU0</accession>
<dbReference type="AlphaFoldDB" id="A0ABD5DWU0"/>
<dbReference type="SUPFAM" id="SSF52413">
    <property type="entry name" value="UDP-glucose/GDP-mannose dehydrogenase C-terminal domain"/>
    <property type="match status" value="1"/>
</dbReference>
<sequence>GADALIICTEWQSFKAPDFDVIKKLLKEATIFDGRNLYNPIKLKELGYAYYAMGRGDSVVG</sequence>
<dbReference type="Gene3D" id="3.40.50.720">
    <property type="entry name" value="NAD(P)-binding Rossmann-like Domain"/>
    <property type="match status" value="1"/>
</dbReference>